<proteinExistence type="predicted"/>
<accession>A0A0R3UR23</accession>
<evidence type="ECO:0000259" key="8">
    <source>
        <dbReference type="PROSITE" id="PS50280"/>
    </source>
</evidence>
<evidence type="ECO:0000313" key="11">
    <source>
        <dbReference type="Proteomes" id="UP000267029"/>
    </source>
</evidence>
<evidence type="ECO:0000256" key="6">
    <source>
        <dbReference type="ARBA" id="ARBA00022723"/>
    </source>
</evidence>
<dbReference type="PANTHER" id="PTHR46223">
    <property type="entry name" value="HISTONE-LYSINE N-METHYLTRANSFERASE SUV39H"/>
    <property type="match status" value="1"/>
</dbReference>
<name>A0A0R3UR23_MESCO</name>
<evidence type="ECO:0000313" key="12">
    <source>
        <dbReference type="WBParaSite" id="MCOS_0001032801-mRNA-1"/>
    </source>
</evidence>
<dbReference type="GO" id="GO:0008168">
    <property type="term" value="F:methyltransferase activity"/>
    <property type="evidence" value="ECO:0007669"/>
    <property type="project" value="UniProtKB-KW"/>
</dbReference>
<dbReference type="GO" id="GO:0046872">
    <property type="term" value="F:metal ion binding"/>
    <property type="evidence" value="ECO:0007669"/>
    <property type="project" value="UniProtKB-KW"/>
</dbReference>
<evidence type="ECO:0000256" key="7">
    <source>
        <dbReference type="ARBA" id="ARBA00022833"/>
    </source>
</evidence>
<dbReference type="SMART" id="SM00317">
    <property type="entry name" value="SET"/>
    <property type="match status" value="1"/>
</dbReference>
<dbReference type="Pfam" id="PF00856">
    <property type="entry name" value="SET"/>
    <property type="match status" value="1"/>
</dbReference>
<dbReference type="InterPro" id="IPR003616">
    <property type="entry name" value="Post-SET_dom"/>
</dbReference>
<dbReference type="EMBL" id="UXSR01006173">
    <property type="protein sequence ID" value="VDD84326.1"/>
    <property type="molecule type" value="Genomic_DNA"/>
</dbReference>
<keyword evidence="3" id="KW-0489">Methyltransferase</keyword>
<evidence type="ECO:0000259" key="9">
    <source>
        <dbReference type="PROSITE" id="PS50868"/>
    </source>
</evidence>
<evidence type="ECO:0000256" key="1">
    <source>
        <dbReference type="ARBA" id="ARBA00004286"/>
    </source>
</evidence>
<evidence type="ECO:0000256" key="2">
    <source>
        <dbReference type="ARBA" id="ARBA00022454"/>
    </source>
</evidence>
<dbReference type="Gene3D" id="2.170.270.10">
    <property type="entry name" value="SET domain"/>
    <property type="match status" value="2"/>
</dbReference>
<keyword evidence="5" id="KW-0949">S-adenosyl-L-methionine</keyword>
<dbReference type="GO" id="GO:0032259">
    <property type="term" value="P:methylation"/>
    <property type="evidence" value="ECO:0007669"/>
    <property type="project" value="UniProtKB-KW"/>
</dbReference>
<evidence type="ECO:0000256" key="3">
    <source>
        <dbReference type="ARBA" id="ARBA00022603"/>
    </source>
</evidence>
<organism evidence="12">
    <name type="scientific">Mesocestoides corti</name>
    <name type="common">Flatworm</name>
    <dbReference type="NCBI Taxonomy" id="53468"/>
    <lineage>
        <taxon>Eukaryota</taxon>
        <taxon>Metazoa</taxon>
        <taxon>Spiralia</taxon>
        <taxon>Lophotrochozoa</taxon>
        <taxon>Platyhelminthes</taxon>
        <taxon>Cestoda</taxon>
        <taxon>Eucestoda</taxon>
        <taxon>Cyclophyllidea</taxon>
        <taxon>Mesocestoididae</taxon>
        <taxon>Mesocestoides</taxon>
    </lineage>
</organism>
<feature type="domain" description="SET" evidence="8">
    <location>
        <begin position="15"/>
        <end position="100"/>
    </location>
</feature>
<dbReference type="AlphaFoldDB" id="A0A0R3UR23"/>
<dbReference type="PANTHER" id="PTHR46223:SF3">
    <property type="entry name" value="HISTONE-LYSINE N-METHYLTRANSFERASE SET-23"/>
    <property type="match status" value="1"/>
</dbReference>
<dbReference type="SUPFAM" id="SSF82199">
    <property type="entry name" value="SET domain"/>
    <property type="match status" value="1"/>
</dbReference>
<reference evidence="10 11" key="2">
    <citation type="submission" date="2018-10" db="EMBL/GenBank/DDBJ databases">
        <authorList>
            <consortium name="Pathogen Informatics"/>
        </authorList>
    </citation>
    <scope>NUCLEOTIDE SEQUENCE [LARGE SCALE GENOMIC DNA]</scope>
</reference>
<dbReference type="STRING" id="53468.A0A0R3UR23"/>
<dbReference type="Proteomes" id="UP000267029">
    <property type="component" value="Unassembled WGS sequence"/>
</dbReference>
<feature type="domain" description="Post-SET" evidence="9">
    <location>
        <begin position="110"/>
        <end position="126"/>
    </location>
</feature>
<evidence type="ECO:0000313" key="10">
    <source>
        <dbReference type="EMBL" id="VDD84326.1"/>
    </source>
</evidence>
<comment type="subcellular location">
    <subcellularLocation>
        <location evidence="1">Chromosome</location>
    </subcellularLocation>
</comment>
<dbReference type="InterPro" id="IPR001214">
    <property type="entry name" value="SET_dom"/>
</dbReference>
<protein>
    <submittedName>
        <fullName evidence="12">Histone-lysine N-methyltransferase</fullName>
    </submittedName>
</protein>
<evidence type="ECO:0000256" key="4">
    <source>
        <dbReference type="ARBA" id="ARBA00022679"/>
    </source>
</evidence>
<dbReference type="PROSITE" id="PS50280">
    <property type="entry name" value="SET"/>
    <property type="match status" value="1"/>
</dbReference>
<dbReference type="InterPro" id="IPR050973">
    <property type="entry name" value="H3K9_Histone-Lys_N-MTase"/>
</dbReference>
<dbReference type="GO" id="GO:0005694">
    <property type="term" value="C:chromosome"/>
    <property type="evidence" value="ECO:0007669"/>
    <property type="project" value="UniProtKB-SubCell"/>
</dbReference>
<dbReference type="InterPro" id="IPR046341">
    <property type="entry name" value="SET_dom_sf"/>
</dbReference>
<dbReference type="WBParaSite" id="MCOS_0001032801-mRNA-1">
    <property type="protein sequence ID" value="MCOS_0001032801-mRNA-1"/>
    <property type="gene ID" value="MCOS_0001032801"/>
</dbReference>
<gene>
    <name evidence="10" type="ORF">MCOS_LOCUS10329</name>
</gene>
<sequence>MVDCIARVPGCSCAENCSRFIDCEKGRGVRASRNLRQGEFVCVYAGRKVDPRDALTTMINHSCEPNMRVVPVRIESPRPTLALFTTRDILAGEELTYDYAEMSHEECGPLNKKCLCGTSKCRGYLPPKAYLTRL</sequence>
<keyword evidence="6" id="KW-0479">Metal-binding</keyword>
<dbReference type="PROSITE" id="PS50868">
    <property type="entry name" value="POST_SET"/>
    <property type="match status" value="1"/>
</dbReference>
<keyword evidence="4" id="KW-0808">Transferase</keyword>
<keyword evidence="11" id="KW-1185">Reference proteome</keyword>
<evidence type="ECO:0000256" key="5">
    <source>
        <dbReference type="ARBA" id="ARBA00022691"/>
    </source>
</evidence>
<dbReference type="OrthoDB" id="616263at2759"/>
<reference evidence="12" key="1">
    <citation type="submission" date="2017-02" db="UniProtKB">
        <authorList>
            <consortium name="WormBaseParasite"/>
        </authorList>
    </citation>
    <scope>IDENTIFICATION</scope>
</reference>
<keyword evidence="7" id="KW-0862">Zinc</keyword>
<keyword evidence="2" id="KW-0158">Chromosome</keyword>